<dbReference type="GO" id="GO:0034069">
    <property type="term" value="F:aminoglycoside N-acetyltransferase activity"/>
    <property type="evidence" value="ECO:0007669"/>
    <property type="project" value="TreeGrafter"/>
</dbReference>
<evidence type="ECO:0000313" key="3">
    <source>
        <dbReference type="Proteomes" id="UP000295184"/>
    </source>
</evidence>
<dbReference type="PANTHER" id="PTHR37817:SF1">
    <property type="entry name" value="N-ACETYLTRANSFERASE EIS"/>
    <property type="match status" value="1"/>
</dbReference>
<dbReference type="InterPro" id="IPR000182">
    <property type="entry name" value="GNAT_dom"/>
</dbReference>
<comment type="caution">
    <text evidence="2">The sequence shown here is derived from an EMBL/GenBank/DDBJ whole genome shotgun (WGS) entry which is preliminary data.</text>
</comment>
<dbReference type="STRING" id="1650663.GCA_001486665_02145"/>
<dbReference type="Pfam" id="PF13527">
    <property type="entry name" value="Acetyltransf_9"/>
    <property type="match status" value="1"/>
</dbReference>
<dbReference type="InterPro" id="IPR016181">
    <property type="entry name" value="Acyl_CoA_acyltransferase"/>
</dbReference>
<protein>
    <submittedName>
        <fullName evidence="2">Acetyltransferase (GNAT) family protein</fullName>
    </submittedName>
</protein>
<feature type="domain" description="N-acetyltransferase" evidence="1">
    <location>
        <begin position="1"/>
        <end position="145"/>
    </location>
</feature>
<reference evidence="2 3" key="1">
    <citation type="submission" date="2019-03" db="EMBL/GenBank/DDBJ databases">
        <title>Genomic Encyclopedia of Type Strains, Phase IV (KMG-IV): sequencing the most valuable type-strain genomes for metagenomic binning, comparative biology and taxonomic classification.</title>
        <authorList>
            <person name="Goeker M."/>
        </authorList>
    </citation>
    <scope>NUCLEOTIDE SEQUENCE [LARGE SCALE GENOMIC DNA]</scope>
    <source>
        <strain evidence="2 3">DSM 100451</strain>
    </source>
</reference>
<dbReference type="EMBL" id="SLUM01000010">
    <property type="protein sequence ID" value="TCL57345.1"/>
    <property type="molecule type" value="Genomic_DNA"/>
</dbReference>
<keyword evidence="2" id="KW-0808">Transferase</keyword>
<dbReference type="RefSeq" id="WP_132587355.1">
    <property type="nucleotide sequence ID" value="NZ_CAMMRG010000152.1"/>
</dbReference>
<dbReference type="PANTHER" id="PTHR37817">
    <property type="entry name" value="N-ACETYLTRANSFERASE EIS"/>
    <property type="match status" value="1"/>
</dbReference>
<proteinExistence type="predicted"/>
<dbReference type="CDD" id="cd04301">
    <property type="entry name" value="NAT_SF"/>
    <property type="match status" value="1"/>
</dbReference>
<dbReference type="AlphaFoldDB" id="A0A4R1QWS2"/>
<evidence type="ECO:0000313" key="2">
    <source>
        <dbReference type="EMBL" id="TCL57345.1"/>
    </source>
</evidence>
<sequence>MFRVAEKSDAAQLTGLFSAVFGDPEPVAANIFEKFAGYENVFLAEEEGQVIASLCAVPVTLQGRKGAYYYGVCTRPEQRGKGVMTELIDYARSQLLLRGWSFAVLIPASASLFDFYAQRGFQKAFGLREFTRPIRRNLWAQADFDSVTAKGLEALRRRFAPDAVFLNNAGYILVLTDLYTLGGTIVSSEDGYGIYFKKDDQTLDFVELFAEGDRAAEKLMEAARDKTGAEQAHITLGAQQNLFLGEGVARDYGMIQFFDRPFDVQEGYMRLMLDME</sequence>
<evidence type="ECO:0000259" key="1">
    <source>
        <dbReference type="PROSITE" id="PS51186"/>
    </source>
</evidence>
<dbReference type="PROSITE" id="PS51186">
    <property type="entry name" value="GNAT"/>
    <property type="match status" value="1"/>
</dbReference>
<organism evidence="2 3">
    <name type="scientific">Allofournierella massiliensis</name>
    <dbReference type="NCBI Taxonomy" id="1650663"/>
    <lineage>
        <taxon>Bacteria</taxon>
        <taxon>Bacillati</taxon>
        <taxon>Bacillota</taxon>
        <taxon>Clostridia</taxon>
        <taxon>Eubacteriales</taxon>
        <taxon>Oscillospiraceae</taxon>
        <taxon>Allofournierella</taxon>
    </lineage>
</organism>
<dbReference type="Gene3D" id="3.40.630.30">
    <property type="match status" value="1"/>
</dbReference>
<dbReference type="GO" id="GO:0030649">
    <property type="term" value="P:aminoglycoside antibiotic catabolic process"/>
    <property type="evidence" value="ECO:0007669"/>
    <property type="project" value="TreeGrafter"/>
</dbReference>
<name>A0A4R1QWS2_9FIRM</name>
<accession>A0A4R1QWS2</accession>
<dbReference type="InterPro" id="IPR051554">
    <property type="entry name" value="Acetyltransferase_Eis"/>
</dbReference>
<dbReference type="Proteomes" id="UP000295184">
    <property type="component" value="Unassembled WGS sequence"/>
</dbReference>
<gene>
    <name evidence="2" type="ORF">EDD77_11020</name>
</gene>
<dbReference type="SUPFAM" id="SSF55729">
    <property type="entry name" value="Acyl-CoA N-acyltransferases (Nat)"/>
    <property type="match status" value="1"/>
</dbReference>